<dbReference type="EMBL" id="KZ678155">
    <property type="protein sequence ID" value="PSN59546.1"/>
    <property type="molecule type" value="Genomic_DNA"/>
</dbReference>
<name>A0A2T2N2S1_CORCC</name>
<reference evidence="1 2" key="1">
    <citation type="journal article" date="2018" name="Front. Microbiol.">
        <title>Genome-Wide Analysis of Corynespora cassiicola Leaf Fall Disease Putative Effectors.</title>
        <authorList>
            <person name="Lopez D."/>
            <person name="Ribeiro S."/>
            <person name="Label P."/>
            <person name="Fumanal B."/>
            <person name="Venisse J.S."/>
            <person name="Kohler A."/>
            <person name="de Oliveira R.R."/>
            <person name="Labutti K."/>
            <person name="Lipzen A."/>
            <person name="Lail K."/>
            <person name="Bauer D."/>
            <person name="Ohm R.A."/>
            <person name="Barry K.W."/>
            <person name="Spatafora J."/>
            <person name="Grigoriev I.V."/>
            <person name="Martin F.M."/>
            <person name="Pujade-Renaud V."/>
        </authorList>
    </citation>
    <scope>NUCLEOTIDE SEQUENCE [LARGE SCALE GENOMIC DNA]</scope>
    <source>
        <strain evidence="1 2">Philippines</strain>
    </source>
</reference>
<proteinExistence type="predicted"/>
<dbReference type="Proteomes" id="UP000240883">
    <property type="component" value="Unassembled WGS sequence"/>
</dbReference>
<dbReference type="AlphaFoldDB" id="A0A2T2N2S1"/>
<protein>
    <submittedName>
        <fullName evidence="1">Uncharacterized protein</fullName>
    </submittedName>
</protein>
<keyword evidence="2" id="KW-1185">Reference proteome</keyword>
<sequence>MSRFNVESFCTDFISPSFPTLCGLARQHDQSAPTHQQGLIAGKRLTKHEAKEVYRECCLAGNVLIQICQSSYQLRDWAGGNGTDHYAVALWEKVMLKHSELFRLVKAMTHADWWPGYAHGPYEDVFNFRFKLRYELGNIAVIRNQIVHKGTVQEPHVRSLLELVESYRAGIMPVLHAIIADADYALEHAGSWPWANPSPWKRLGQAVYKRSVGLRV</sequence>
<accession>A0A2T2N2S1</accession>
<gene>
    <name evidence="1" type="ORF">BS50DRAFT_640895</name>
</gene>
<evidence type="ECO:0000313" key="2">
    <source>
        <dbReference type="Proteomes" id="UP000240883"/>
    </source>
</evidence>
<evidence type="ECO:0000313" key="1">
    <source>
        <dbReference type="EMBL" id="PSN59546.1"/>
    </source>
</evidence>
<organism evidence="1 2">
    <name type="scientific">Corynespora cassiicola Philippines</name>
    <dbReference type="NCBI Taxonomy" id="1448308"/>
    <lineage>
        <taxon>Eukaryota</taxon>
        <taxon>Fungi</taxon>
        <taxon>Dikarya</taxon>
        <taxon>Ascomycota</taxon>
        <taxon>Pezizomycotina</taxon>
        <taxon>Dothideomycetes</taxon>
        <taxon>Pleosporomycetidae</taxon>
        <taxon>Pleosporales</taxon>
        <taxon>Corynesporascaceae</taxon>
        <taxon>Corynespora</taxon>
    </lineage>
</organism>